<proteinExistence type="inferred from homology"/>
<dbReference type="EMBL" id="CAWYQH010000174">
    <property type="protein sequence ID" value="CAK8698328.1"/>
    <property type="molecule type" value="Genomic_DNA"/>
</dbReference>
<dbReference type="PROSITE" id="PS51387">
    <property type="entry name" value="FAD_PCMH"/>
    <property type="match status" value="1"/>
</dbReference>
<dbReference type="InterPro" id="IPR016208">
    <property type="entry name" value="Ald_Oxase/xanthine_DH-like"/>
</dbReference>
<dbReference type="Gene3D" id="3.30.465.10">
    <property type="match status" value="1"/>
</dbReference>
<sequence length="1264" mass="138871">MASNNAISFFVNQKEYFVSNPNPSSSFNSWLRSQPGLTGTKIMCGEGGCGCCVVALQRPLDSAKAVNSCLLPLCSVDGCQITTVEGIGSQRKGFNKIQSRVAEFGASQCGYCTPGFVMSMHSLLEEEESPNQQTIEDNFDGHICRCTGYRSILDAMKCFACDADSSLRDKCQDIEDLTTTECAKKQKMRLGDLRPIQLAGDSTTWIRPSSISELKSFLQELILEKRSWRLISGNTGSGVYKLTSSYAFMIDIGQLPVLRSIDNHGDSIDFGAAVTLNEILKTLTKRSSESVTFEPIAKHLKKVASVPVRNAGSWAGNVALKCQHPEFPSDVCVLLEAAKAKVKVYDIVADEYSTHTVFAADGSTLLHLTDKLIISITIPKLTGKQFKMKTYKVMPRSQNAHAYVNAAFFAELSEDQSQILQFTAVFGGISPTFARAVKTEEFLKGKSIVSETLKDALNLLSDQIKQTGTSEYKRNLALGLFYKFYLSLCNPSKLGPGIESGVYPLVRPVSKGMQTFTTDETTYPVSKEVPKLSGILQASGEAQYISDRVPSNDELFCTFVLSEVPNADIDNIDDSLAKQMPSFVAIVTGDNFPSEIQNTYLYPFDTSQPIIATSHVDFAGQPVALVIAETWEQSVLIAKAVKVTYKNIQKPILTTQDAITQASFYPDVVPPVEMGNPDEALKKAKHVVSGEFNMGSQYHFYMETQICRAECTEEGGFTLDSASQAHIYIQNVISYAFGVSQNKIEITTKRIGGAYGGKATNSLISAAAATLGSYVTRRPVRFHADLKTCMSTFGSRVPYTIKYRLGFNDNGIMEGVDCQLYGNSGASVFEAEVDDPTTVELFADSAYYCPNRRYKSYVCKTNIPSTTWCRAPGSLQMTAHADLMMEHVASFLGKDAIDVKFANLYKKGQTNLKGTVLMYCQIRDIYQNLLDKCNVRKRQQNIEAFNETNKWKKKGIAISPMKYKLDLGLFKYSVLMAVYANDGSVVISHGGIECGQGINTKVTQVAAYKLGISMDLISVQRASTLTGPNSDFTGGSMTSEATCKSVIGCCEVLNSRIEPIRAKMRKDVTWKNLIAKCYSEDVDLTVSHMSPTLGSRSYFTYGVTCAEVEYDVLTGEHQILKVDTIFDCGISLNPSVDIGQVEGAFVMGIGFWTSEQMIYDESSGQLVTNGTWEYKPPTSKDIPIEWNIELLKNSPNPLGILRSKATGEPPMCMSICVADALKLAVEASKRERGLKTYFPLPTPATVEALHNASELHPLEDFILQ</sequence>
<dbReference type="SUPFAM" id="SSF56003">
    <property type="entry name" value="Molybdenum cofactor-binding domain"/>
    <property type="match status" value="1"/>
</dbReference>
<dbReference type="InterPro" id="IPR037165">
    <property type="entry name" value="AldOxase/xan_DH_Mopterin-bd_sf"/>
</dbReference>
<dbReference type="InterPro" id="IPR002346">
    <property type="entry name" value="Mopterin_DH_FAD-bd"/>
</dbReference>
<dbReference type="InterPro" id="IPR005107">
    <property type="entry name" value="CO_DH_flav_C"/>
</dbReference>
<dbReference type="Pfam" id="PF00941">
    <property type="entry name" value="FAD_binding_5"/>
    <property type="match status" value="1"/>
</dbReference>
<dbReference type="InterPro" id="IPR012675">
    <property type="entry name" value="Beta-grasp_dom_sf"/>
</dbReference>
<dbReference type="InterPro" id="IPR008274">
    <property type="entry name" value="AldOxase/xan_DH_MoCoBD1"/>
</dbReference>
<evidence type="ECO:0000259" key="4">
    <source>
        <dbReference type="PROSITE" id="PS51387"/>
    </source>
</evidence>
<comment type="caution">
    <text evidence="5">The sequence shown here is derived from an EMBL/GenBank/DDBJ whole genome shotgun (WGS) entry which is preliminary data.</text>
</comment>
<evidence type="ECO:0000313" key="5">
    <source>
        <dbReference type="EMBL" id="CAK8698328.1"/>
    </source>
</evidence>
<dbReference type="InterPro" id="IPR036010">
    <property type="entry name" value="2Fe-2S_ferredoxin-like_sf"/>
</dbReference>
<dbReference type="InterPro" id="IPR016166">
    <property type="entry name" value="FAD-bd_PCMH"/>
</dbReference>
<name>A0ABP0H4I3_CLALP</name>
<dbReference type="Pfam" id="PF01799">
    <property type="entry name" value="Fer2_2"/>
    <property type="match status" value="1"/>
</dbReference>
<dbReference type="InterPro" id="IPR036856">
    <property type="entry name" value="Ald_Oxase/Xan_DH_a/b_sf"/>
</dbReference>
<dbReference type="InterPro" id="IPR002888">
    <property type="entry name" value="2Fe-2S-bd"/>
</dbReference>
<dbReference type="PIRSF" id="PIRSF000127">
    <property type="entry name" value="Xanthine_DH"/>
    <property type="match status" value="1"/>
</dbReference>
<evidence type="ECO:0000256" key="1">
    <source>
        <dbReference type="ARBA" id="ARBA00006849"/>
    </source>
</evidence>
<dbReference type="SUPFAM" id="SSF55447">
    <property type="entry name" value="CO dehydrogenase flavoprotein C-terminal domain-like"/>
    <property type="match status" value="1"/>
</dbReference>
<dbReference type="PANTHER" id="PTHR11908">
    <property type="entry name" value="XANTHINE DEHYDROGENASE"/>
    <property type="match status" value="1"/>
</dbReference>
<dbReference type="InterPro" id="IPR036683">
    <property type="entry name" value="CO_DH_flav_C_dom_sf"/>
</dbReference>
<dbReference type="Proteomes" id="UP001642483">
    <property type="component" value="Unassembled WGS sequence"/>
</dbReference>
<dbReference type="Pfam" id="PF20256">
    <property type="entry name" value="MoCoBD_2"/>
    <property type="match status" value="1"/>
</dbReference>
<dbReference type="SMART" id="SM01008">
    <property type="entry name" value="Ald_Xan_dh_C"/>
    <property type="match status" value="1"/>
</dbReference>
<keyword evidence="6" id="KW-1185">Reference proteome</keyword>
<dbReference type="InterPro" id="IPR036884">
    <property type="entry name" value="2Fe-2S-bd_dom_sf"/>
</dbReference>
<gene>
    <name evidence="5" type="ORF">CVLEPA_LOCUS31770</name>
</gene>
<feature type="domain" description="FAD-binding PCMH-type" evidence="4">
    <location>
        <begin position="198"/>
        <end position="383"/>
    </location>
</feature>
<dbReference type="SMART" id="SM01092">
    <property type="entry name" value="CO_deh_flav_C"/>
    <property type="match status" value="1"/>
</dbReference>
<organism evidence="5 6">
    <name type="scientific">Clavelina lepadiformis</name>
    <name type="common">Light-bulb sea squirt</name>
    <name type="synonym">Ascidia lepadiformis</name>
    <dbReference type="NCBI Taxonomy" id="159417"/>
    <lineage>
        <taxon>Eukaryota</taxon>
        <taxon>Metazoa</taxon>
        <taxon>Chordata</taxon>
        <taxon>Tunicata</taxon>
        <taxon>Ascidiacea</taxon>
        <taxon>Aplousobranchia</taxon>
        <taxon>Clavelinidae</taxon>
        <taxon>Clavelina</taxon>
    </lineage>
</organism>
<comment type="similarity">
    <text evidence="1">Belongs to the xanthine dehydrogenase family.</text>
</comment>
<dbReference type="SUPFAM" id="SSF54665">
    <property type="entry name" value="CO dehydrogenase molybdoprotein N-domain-like"/>
    <property type="match status" value="1"/>
</dbReference>
<protein>
    <recommendedName>
        <fullName evidence="4">FAD-binding PCMH-type domain-containing protein</fullName>
    </recommendedName>
</protein>
<dbReference type="InterPro" id="IPR000674">
    <property type="entry name" value="Ald_Oxase/Xan_DH_a/b"/>
</dbReference>
<keyword evidence="3" id="KW-0560">Oxidoreductase</keyword>
<dbReference type="Pfam" id="PF01315">
    <property type="entry name" value="Ald_Xan_dh_C"/>
    <property type="match status" value="1"/>
</dbReference>
<dbReference type="SUPFAM" id="SSF56176">
    <property type="entry name" value="FAD-binding/transporter-associated domain-like"/>
    <property type="match status" value="1"/>
</dbReference>
<dbReference type="Gene3D" id="3.10.20.30">
    <property type="match status" value="1"/>
</dbReference>
<dbReference type="Gene3D" id="3.30.390.50">
    <property type="entry name" value="CO dehydrogenase flavoprotein, C-terminal domain"/>
    <property type="match status" value="1"/>
</dbReference>
<dbReference type="Pfam" id="PF03450">
    <property type="entry name" value="CO_deh_flav_C"/>
    <property type="match status" value="1"/>
</dbReference>
<evidence type="ECO:0000256" key="3">
    <source>
        <dbReference type="ARBA" id="ARBA00023002"/>
    </source>
</evidence>
<dbReference type="Gene3D" id="3.30.365.10">
    <property type="entry name" value="Aldehyde oxidase/xanthine dehydrogenase, molybdopterin binding domain"/>
    <property type="match status" value="4"/>
</dbReference>
<accession>A0ABP0H4I3</accession>
<evidence type="ECO:0000256" key="2">
    <source>
        <dbReference type="ARBA" id="ARBA00022505"/>
    </source>
</evidence>
<reference evidence="5 6" key="1">
    <citation type="submission" date="2024-02" db="EMBL/GenBank/DDBJ databases">
        <authorList>
            <person name="Daric V."/>
            <person name="Darras S."/>
        </authorList>
    </citation>
    <scope>NUCLEOTIDE SEQUENCE [LARGE SCALE GENOMIC DNA]</scope>
</reference>
<dbReference type="Gene3D" id="1.10.150.120">
    <property type="entry name" value="[2Fe-2S]-binding domain"/>
    <property type="match status" value="1"/>
</dbReference>
<dbReference type="PANTHER" id="PTHR11908:SF132">
    <property type="entry name" value="ALDEHYDE OXIDASE 1-RELATED"/>
    <property type="match status" value="1"/>
</dbReference>
<dbReference type="SUPFAM" id="SSF54292">
    <property type="entry name" value="2Fe-2S ferredoxin-like"/>
    <property type="match status" value="1"/>
</dbReference>
<dbReference type="Pfam" id="PF02738">
    <property type="entry name" value="MoCoBD_1"/>
    <property type="match status" value="1"/>
</dbReference>
<dbReference type="InterPro" id="IPR046867">
    <property type="entry name" value="AldOxase/xan_DH_MoCoBD2"/>
</dbReference>
<dbReference type="InterPro" id="IPR016169">
    <property type="entry name" value="FAD-bd_PCMH_sub2"/>
</dbReference>
<dbReference type="InterPro" id="IPR036318">
    <property type="entry name" value="FAD-bd_PCMH-like_sf"/>
</dbReference>
<evidence type="ECO:0000313" key="6">
    <source>
        <dbReference type="Proteomes" id="UP001642483"/>
    </source>
</evidence>
<dbReference type="SUPFAM" id="SSF47741">
    <property type="entry name" value="CO dehydrogenase ISP C-domain like"/>
    <property type="match status" value="1"/>
</dbReference>
<dbReference type="Gene3D" id="3.90.1170.50">
    <property type="entry name" value="Aldehyde oxidase/xanthine dehydrogenase, a/b hammerhead"/>
    <property type="match status" value="1"/>
</dbReference>
<keyword evidence="2" id="KW-0500">Molybdenum</keyword>